<dbReference type="PANTHER" id="PTHR36454:SF1">
    <property type="entry name" value="DUF1015 DOMAIN-CONTAINING PROTEIN"/>
    <property type="match status" value="1"/>
</dbReference>
<reference evidence="1" key="1">
    <citation type="submission" date="2017-02" db="EMBL/GenBank/DDBJ databases">
        <title>Novel co-symbiosis in the unique lucinid bivalve Phacoides pectinatus.</title>
        <authorList>
            <person name="Lim S.J."/>
            <person name="Davis B.G."/>
            <person name="Gill D.E."/>
            <person name="Engel A.S."/>
            <person name="Anderson L.C."/>
            <person name="Campbell B.J."/>
        </authorList>
    </citation>
    <scope>NUCLEOTIDE SEQUENCE [LARGE SCALE GENOMIC DNA]</scope>
    <source>
        <strain evidence="1">LUC13016_P6</strain>
    </source>
</reference>
<dbReference type="InterPro" id="IPR008323">
    <property type="entry name" value="UCP033563"/>
</dbReference>
<dbReference type="PANTHER" id="PTHR36454">
    <property type="entry name" value="LMO2823 PROTEIN"/>
    <property type="match status" value="1"/>
</dbReference>
<feature type="non-terminal residue" evidence="1">
    <location>
        <position position="1"/>
    </location>
</feature>
<keyword evidence="2" id="KW-1185">Reference proteome</keyword>
<evidence type="ECO:0000313" key="1">
    <source>
        <dbReference type="EMBL" id="OQX32521.1"/>
    </source>
</evidence>
<dbReference type="Proteomes" id="UP000243361">
    <property type="component" value="Unassembled WGS sequence"/>
</dbReference>
<dbReference type="EMBL" id="MUIE01000411">
    <property type="protein sequence ID" value="OQX32521.1"/>
    <property type="molecule type" value="Genomic_DNA"/>
</dbReference>
<name>A0A657PMN1_9GAMM</name>
<protein>
    <recommendedName>
        <fullName evidence="3">DUF1015 domain-containing protein</fullName>
    </recommendedName>
</protein>
<sequence length="104" mass="11374">RIPWDDPVQRLDVSLLAGELIEPILGIADQRRDERIDFVGGIRGLEALEKRVDSGEMAVAFSLYPTSMEALMAVADAGEVMPPKSTWFEPKLADGLVSHLLGGR</sequence>
<evidence type="ECO:0000313" key="2">
    <source>
        <dbReference type="Proteomes" id="UP000243361"/>
    </source>
</evidence>
<accession>A0A657PMN1</accession>
<gene>
    <name evidence="1" type="ORF">B0D84_06070</name>
</gene>
<comment type="caution">
    <text evidence="1">The sequence shown here is derived from an EMBL/GenBank/DDBJ whole genome shotgun (WGS) entry which is preliminary data.</text>
</comment>
<evidence type="ECO:0008006" key="3">
    <source>
        <dbReference type="Google" id="ProtNLM"/>
    </source>
</evidence>
<proteinExistence type="predicted"/>
<organism evidence="1 2">
    <name type="scientific">Candidatus Sedimenticola endophacoides</name>
    <dbReference type="NCBI Taxonomy" id="2548426"/>
    <lineage>
        <taxon>Bacteria</taxon>
        <taxon>Pseudomonadati</taxon>
        <taxon>Pseudomonadota</taxon>
        <taxon>Gammaproteobacteria</taxon>
        <taxon>Chromatiales</taxon>
        <taxon>Sedimenticolaceae</taxon>
        <taxon>Sedimenticola</taxon>
    </lineage>
</organism>
<dbReference type="AlphaFoldDB" id="A0A657PMN1"/>